<sequence length="136" mass="15291">MTNSKNDAIRPFHIYLYGNDRGPIPTSFEATASRLEALPLLYFEPDGSFVWCRDRGEQQIYGMLYDAAGQIQYCEIQGKCSLSTWIELRSAITGELATAGPVIGLQAMRLPEQELQELQSFEKSVWRSTAHRANAS</sequence>
<reference evidence="1 2" key="1">
    <citation type="submission" date="2019-02" db="EMBL/GenBank/DDBJ databases">
        <title>Deep-cultivation of Planctomycetes and their phenomic and genomic characterization uncovers novel biology.</title>
        <authorList>
            <person name="Wiegand S."/>
            <person name="Jogler M."/>
            <person name="Boedeker C."/>
            <person name="Pinto D."/>
            <person name="Vollmers J."/>
            <person name="Rivas-Marin E."/>
            <person name="Kohn T."/>
            <person name="Peeters S.H."/>
            <person name="Heuer A."/>
            <person name="Rast P."/>
            <person name="Oberbeckmann S."/>
            <person name="Bunk B."/>
            <person name="Jeske O."/>
            <person name="Meyerdierks A."/>
            <person name="Storesund J.E."/>
            <person name="Kallscheuer N."/>
            <person name="Luecker S."/>
            <person name="Lage O.M."/>
            <person name="Pohl T."/>
            <person name="Merkel B.J."/>
            <person name="Hornburger P."/>
            <person name="Mueller R.-W."/>
            <person name="Bruemmer F."/>
            <person name="Labrenz M."/>
            <person name="Spormann A.M."/>
            <person name="Op Den Camp H."/>
            <person name="Overmann J."/>
            <person name="Amann R."/>
            <person name="Jetten M.S.M."/>
            <person name="Mascher T."/>
            <person name="Medema M.H."/>
            <person name="Devos D.P."/>
            <person name="Kaster A.-K."/>
            <person name="Ovreas L."/>
            <person name="Rohde M."/>
            <person name="Galperin M.Y."/>
            <person name="Jogler C."/>
        </authorList>
    </citation>
    <scope>NUCLEOTIDE SEQUENCE [LARGE SCALE GENOMIC DNA]</scope>
    <source>
        <strain evidence="1 2">Poly59</strain>
    </source>
</reference>
<name>A0A5C6FDD8_9BACT</name>
<protein>
    <submittedName>
        <fullName evidence="1">Uncharacterized protein</fullName>
    </submittedName>
</protein>
<accession>A0A5C6FDD8</accession>
<proteinExistence type="predicted"/>
<dbReference type="OrthoDB" id="289446at2"/>
<evidence type="ECO:0000313" key="2">
    <source>
        <dbReference type="Proteomes" id="UP000317977"/>
    </source>
</evidence>
<gene>
    <name evidence="1" type="ORF">Poly59_09950</name>
</gene>
<keyword evidence="2" id="KW-1185">Reference proteome</keyword>
<organism evidence="1 2">
    <name type="scientific">Rubripirellula reticaptiva</name>
    <dbReference type="NCBI Taxonomy" id="2528013"/>
    <lineage>
        <taxon>Bacteria</taxon>
        <taxon>Pseudomonadati</taxon>
        <taxon>Planctomycetota</taxon>
        <taxon>Planctomycetia</taxon>
        <taxon>Pirellulales</taxon>
        <taxon>Pirellulaceae</taxon>
        <taxon>Rubripirellula</taxon>
    </lineage>
</organism>
<dbReference type="AlphaFoldDB" id="A0A5C6FDD8"/>
<evidence type="ECO:0000313" key="1">
    <source>
        <dbReference type="EMBL" id="TWU58086.1"/>
    </source>
</evidence>
<comment type="caution">
    <text evidence="1">The sequence shown here is derived from an EMBL/GenBank/DDBJ whole genome shotgun (WGS) entry which is preliminary data.</text>
</comment>
<dbReference type="EMBL" id="SJPX01000001">
    <property type="protein sequence ID" value="TWU58086.1"/>
    <property type="molecule type" value="Genomic_DNA"/>
</dbReference>
<dbReference type="Proteomes" id="UP000317977">
    <property type="component" value="Unassembled WGS sequence"/>
</dbReference>
<dbReference type="RefSeq" id="WP_146532871.1">
    <property type="nucleotide sequence ID" value="NZ_SJPX01000001.1"/>
</dbReference>